<dbReference type="InterPro" id="IPR000210">
    <property type="entry name" value="BTB/POZ_dom"/>
</dbReference>
<evidence type="ECO:0000259" key="1">
    <source>
        <dbReference type="Pfam" id="PF00651"/>
    </source>
</evidence>
<dbReference type="Gene3D" id="3.30.710.10">
    <property type="entry name" value="Potassium Channel Kv1.1, Chain A"/>
    <property type="match status" value="1"/>
</dbReference>
<evidence type="ECO:0000313" key="3">
    <source>
        <dbReference type="WBParaSite" id="PSAMB.scaffold5980size10441.g27695.t1"/>
    </source>
</evidence>
<dbReference type="AlphaFoldDB" id="A0A914WZ34"/>
<organism evidence="2 3">
    <name type="scientific">Plectus sambesii</name>
    <dbReference type="NCBI Taxonomy" id="2011161"/>
    <lineage>
        <taxon>Eukaryota</taxon>
        <taxon>Metazoa</taxon>
        <taxon>Ecdysozoa</taxon>
        <taxon>Nematoda</taxon>
        <taxon>Chromadorea</taxon>
        <taxon>Plectida</taxon>
        <taxon>Plectina</taxon>
        <taxon>Plectoidea</taxon>
        <taxon>Plectidae</taxon>
        <taxon>Plectus</taxon>
    </lineage>
</organism>
<dbReference type="Pfam" id="PF00651">
    <property type="entry name" value="BTB"/>
    <property type="match status" value="1"/>
</dbReference>
<dbReference type="PANTHER" id="PTHR22743">
    <property type="entry name" value="MEPRIN/TRAF-LIKE MATH FAMILY-C.ELEGANS"/>
    <property type="match status" value="1"/>
</dbReference>
<dbReference type="PANTHER" id="PTHR22743:SF170">
    <property type="entry name" value="BTB DOMAIN-CONTAINING PROTEIN"/>
    <property type="match status" value="1"/>
</dbReference>
<evidence type="ECO:0000313" key="2">
    <source>
        <dbReference type="Proteomes" id="UP000887566"/>
    </source>
</evidence>
<reference evidence="3" key="1">
    <citation type="submission" date="2022-11" db="UniProtKB">
        <authorList>
            <consortium name="WormBaseParasite"/>
        </authorList>
    </citation>
    <scope>IDENTIFICATION</scope>
</reference>
<dbReference type="Proteomes" id="UP000887566">
    <property type="component" value="Unplaced"/>
</dbReference>
<sequence length="128" mass="14717">MQVEEKHLNLFEPSELCQFKLIVKDKAFYTNVDEMSKLSPIFAATFVSIPRRRSKKSKKHIEPVEEDPATREIVDEKAEDILLFLRCLTANTALKLITADNFGTVLRLAKKYQVDSLIVACEQFVLKE</sequence>
<accession>A0A914WZ34</accession>
<protein>
    <submittedName>
        <fullName evidence="3">BTB domain-containing protein</fullName>
    </submittedName>
</protein>
<dbReference type="SUPFAM" id="SSF54695">
    <property type="entry name" value="POZ domain"/>
    <property type="match status" value="1"/>
</dbReference>
<keyword evidence="2" id="KW-1185">Reference proteome</keyword>
<dbReference type="InterPro" id="IPR052664">
    <property type="entry name" value="BTB-MATH_domain_protein"/>
</dbReference>
<feature type="domain" description="BTB" evidence="1">
    <location>
        <begin position="9"/>
        <end position="126"/>
    </location>
</feature>
<name>A0A914WZ34_9BILA</name>
<proteinExistence type="predicted"/>
<dbReference type="InterPro" id="IPR011333">
    <property type="entry name" value="SKP1/BTB/POZ_sf"/>
</dbReference>
<dbReference type="WBParaSite" id="PSAMB.scaffold5980size10441.g27695.t1">
    <property type="protein sequence ID" value="PSAMB.scaffold5980size10441.g27695.t1"/>
    <property type="gene ID" value="PSAMB.scaffold5980size10441.g27695"/>
</dbReference>